<dbReference type="GO" id="GO:0052837">
    <property type="term" value="P:thiazole biosynthetic process"/>
    <property type="evidence" value="ECO:0007669"/>
    <property type="project" value="TreeGrafter"/>
</dbReference>
<keyword evidence="9 19" id="KW-0784">Thiamine biosynthesis</keyword>
<evidence type="ECO:0000313" key="22">
    <source>
        <dbReference type="Proteomes" id="UP000196475"/>
    </source>
</evidence>
<dbReference type="CDD" id="cd11716">
    <property type="entry name" value="THUMP_ThiI"/>
    <property type="match status" value="1"/>
</dbReference>
<feature type="binding site" evidence="19">
    <location>
        <position position="316"/>
    </location>
    <ligand>
        <name>ATP</name>
        <dbReference type="ChEBI" id="CHEBI:30616"/>
    </ligand>
</feature>
<evidence type="ECO:0000256" key="13">
    <source>
        <dbReference type="ARBA" id="ARBA00061472"/>
    </source>
</evidence>
<evidence type="ECO:0000256" key="17">
    <source>
        <dbReference type="ARBA" id="ARBA00077849"/>
    </source>
</evidence>
<comment type="function">
    <text evidence="12 19">Catalyzes the ATP-dependent transfer of a sulfur to tRNA to produce 4-thiouridine in position 8 of tRNAs, which functions as a near-UV photosensor. Also catalyzes the transfer of sulfur to the sulfur carrier protein ThiS, forming ThiS-thiocarboxylate. This is a step in the synthesis of thiazole, in the thiamine biosynthesis pathway. The sulfur is donated as persulfide by IscS.</text>
</comment>
<dbReference type="PROSITE" id="PS51165">
    <property type="entry name" value="THUMP"/>
    <property type="match status" value="1"/>
</dbReference>
<keyword evidence="8 19" id="KW-0694">RNA-binding</keyword>
<evidence type="ECO:0000256" key="18">
    <source>
        <dbReference type="ARBA" id="ARBA00080570"/>
    </source>
</evidence>
<evidence type="ECO:0000256" key="16">
    <source>
        <dbReference type="ARBA" id="ARBA00075337"/>
    </source>
</evidence>
<evidence type="ECO:0000256" key="12">
    <source>
        <dbReference type="ARBA" id="ARBA00058382"/>
    </source>
</evidence>
<feature type="binding site" evidence="19">
    <location>
        <position position="285"/>
    </location>
    <ligand>
        <name>ATP</name>
        <dbReference type="ChEBI" id="CHEBI:30616"/>
    </ligand>
</feature>
<organism evidence="21 22">
    <name type="scientific">Bacillus thermozeamaize</name>
    <dbReference type="NCBI Taxonomy" id="230954"/>
    <lineage>
        <taxon>Bacteria</taxon>
        <taxon>Bacillati</taxon>
        <taxon>Bacillota</taxon>
        <taxon>Bacilli</taxon>
        <taxon>Bacillales</taxon>
        <taxon>Bacillaceae</taxon>
        <taxon>Bacillus</taxon>
    </lineage>
</organism>
<dbReference type="InterPro" id="IPR050102">
    <property type="entry name" value="tRNA_sulfurtransferase_ThiI"/>
</dbReference>
<evidence type="ECO:0000256" key="6">
    <source>
        <dbReference type="ARBA" id="ARBA00022741"/>
    </source>
</evidence>
<name>A0A1Y3PJB3_9BACI</name>
<dbReference type="CDD" id="cd01712">
    <property type="entry name" value="PPase_ThiI"/>
    <property type="match status" value="1"/>
</dbReference>
<feature type="binding site" evidence="19">
    <location>
        <position position="307"/>
    </location>
    <ligand>
        <name>ATP</name>
        <dbReference type="ChEBI" id="CHEBI:30616"/>
    </ligand>
</feature>
<dbReference type="SUPFAM" id="SSF143437">
    <property type="entry name" value="THUMP domain-like"/>
    <property type="match status" value="1"/>
</dbReference>
<keyword evidence="6 19" id="KW-0547">Nucleotide-binding</keyword>
<evidence type="ECO:0000259" key="20">
    <source>
        <dbReference type="PROSITE" id="PS51165"/>
    </source>
</evidence>
<dbReference type="InterPro" id="IPR004114">
    <property type="entry name" value="THUMP_dom"/>
</dbReference>
<dbReference type="GO" id="GO:0004810">
    <property type="term" value="F:CCA tRNA nucleotidyltransferase activity"/>
    <property type="evidence" value="ECO:0007669"/>
    <property type="project" value="InterPro"/>
</dbReference>
<dbReference type="GO" id="GO:0005829">
    <property type="term" value="C:cytosol"/>
    <property type="evidence" value="ECO:0007669"/>
    <property type="project" value="TreeGrafter"/>
</dbReference>
<dbReference type="FunFam" id="3.40.50.620:FF:000053">
    <property type="entry name" value="Probable tRNA sulfurtransferase"/>
    <property type="match status" value="1"/>
</dbReference>
<dbReference type="PANTHER" id="PTHR43209">
    <property type="entry name" value="TRNA SULFURTRANSFERASE"/>
    <property type="match status" value="1"/>
</dbReference>
<evidence type="ECO:0000256" key="3">
    <source>
        <dbReference type="ARBA" id="ARBA00022490"/>
    </source>
</evidence>
<sequence>MDGGETVRKRIMIRFGELALKGKNRGDFERQLVQNIKDALSDLRETEIQKAYGRLYVLVPTDLSEEAADRLKCIFGISSFSFVEEAKPDLADIQQTALKLVMRKLERGKPGSQPESGAPEGQTLLTYKVETRRVDKSFPLTSMEVSRKVGGFLKAHAPLKVDLYEPDLPIHIEIRQEGAFLFSDAIPAAGGLPVGSSGKVLLMLSGGIDSPVAGWLTMKRGVQLEAVHFHSYPFTSEQSRKKVEDLVQILTRYGGKIRLHVVPFTEIQTEIRKNCPESLGITIMRRMMLRIAEKLAVKYRALAIATGESLGQVASQTLESMLTINQVTRLPVLRPVIAYDKQEIIALAKQIGTYDISILPYEDCCTIFTPKSPKTRPRPEMAERAEQALDVDVLVQRAVAQVESVWFYPGQNKKEFQYF</sequence>
<dbReference type="SMART" id="SM00981">
    <property type="entry name" value="THUMP"/>
    <property type="match status" value="1"/>
</dbReference>
<dbReference type="InterPro" id="IPR054173">
    <property type="entry name" value="ThiI_fer"/>
</dbReference>
<dbReference type="Proteomes" id="UP000196475">
    <property type="component" value="Unassembled WGS sequence"/>
</dbReference>
<dbReference type="InterPro" id="IPR014729">
    <property type="entry name" value="Rossmann-like_a/b/a_fold"/>
</dbReference>
<dbReference type="Gene3D" id="3.40.50.620">
    <property type="entry name" value="HUPs"/>
    <property type="match status" value="1"/>
</dbReference>
<dbReference type="Pfam" id="PF02568">
    <property type="entry name" value="ThiI"/>
    <property type="match status" value="1"/>
</dbReference>
<dbReference type="PANTHER" id="PTHR43209:SF1">
    <property type="entry name" value="TRNA SULFURTRANSFERASE"/>
    <property type="match status" value="1"/>
</dbReference>
<feature type="domain" description="THUMP" evidence="20">
    <location>
        <begin position="65"/>
        <end position="185"/>
    </location>
</feature>
<dbReference type="UniPathway" id="UPA00060"/>
<evidence type="ECO:0000256" key="2">
    <source>
        <dbReference type="ARBA" id="ARBA00004948"/>
    </source>
</evidence>
<keyword evidence="3 19" id="KW-0963">Cytoplasm</keyword>
<dbReference type="Pfam" id="PF22025">
    <property type="entry name" value="ThiI_fer"/>
    <property type="match status" value="1"/>
</dbReference>
<keyword evidence="7 19" id="KW-0067">ATP-binding</keyword>
<dbReference type="HAMAP" id="MF_00021">
    <property type="entry name" value="ThiI"/>
    <property type="match status" value="1"/>
</dbReference>
<dbReference type="InterPro" id="IPR049962">
    <property type="entry name" value="THUMP_ThiI"/>
</dbReference>
<evidence type="ECO:0000256" key="1">
    <source>
        <dbReference type="ARBA" id="ARBA00004496"/>
    </source>
</evidence>
<evidence type="ECO:0000256" key="14">
    <source>
        <dbReference type="ARBA" id="ARBA00066827"/>
    </source>
</evidence>
<comment type="subcellular location">
    <subcellularLocation>
        <location evidence="1 19">Cytoplasm</location>
    </subcellularLocation>
</comment>
<evidence type="ECO:0000256" key="11">
    <source>
        <dbReference type="ARBA" id="ARBA00052330"/>
    </source>
</evidence>
<dbReference type="GO" id="GO:0009229">
    <property type="term" value="P:thiamine diphosphate biosynthetic process"/>
    <property type="evidence" value="ECO:0007669"/>
    <property type="project" value="UniProtKB-UniRule"/>
</dbReference>
<dbReference type="GO" id="GO:0005524">
    <property type="term" value="F:ATP binding"/>
    <property type="evidence" value="ECO:0007669"/>
    <property type="project" value="UniProtKB-UniRule"/>
</dbReference>
<evidence type="ECO:0000256" key="7">
    <source>
        <dbReference type="ARBA" id="ARBA00022840"/>
    </source>
</evidence>
<evidence type="ECO:0000256" key="19">
    <source>
        <dbReference type="HAMAP-Rule" id="MF_00021"/>
    </source>
</evidence>
<accession>A0A1Y3PJB3</accession>
<comment type="pathway">
    <text evidence="2 19">Cofactor biosynthesis; thiamine diphosphate biosynthesis.</text>
</comment>
<comment type="similarity">
    <text evidence="13 19">Belongs to the ThiI family.</text>
</comment>
<proteinExistence type="inferred from homology"/>
<dbReference type="Gene3D" id="3.30.2130.30">
    <property type="match status" value="1"/>
</dbReference>
<dbReference type="GO" id="GO:0009228">
    <property type="term" value="P:thiamine biosynthetic process"/>
    <property type="evidence" value="ECO:0007669"/>
    <property type="project" value="UniProtKB-KW"/>
</dbReference>
<feature type="binding site" evidence="19">
    <location>
        <begin position="203"/>
        <end position="204"/>
    </location>
    <ligand>
        <name>ATP</name>
        <dbReference type="ChEBI" id="CHEBI:30616"/>
    </ligand>
</feature>
<evidence type="ECO:0000256" key="5">
    <source>
        <dbReference type="ARBA" id="ARBA00022679"/>
    </source>
</evidence>
<keyword evidence="4 19" id="KW-0820">tRNA-binding</keyword>
<dbReference type="InterPro" id="IPR003720">
    <property type="entry name" value="tRNA_STrfase"/>
</dbReference>
<evidence type="ECO:0000256" key="9">
    <source>
        <dbReference type="ARBA" id="ARBA00022977"/>
    </source>
</evidence>
<evidence type="ECO:0000256" key="4">
    <source>
        <dbReference type="ARBA" id="ARBA00022555"/>
    </source>
</evidence>
<protein>
    <recommendedName>
        <fullName evidence="15 19">Probable tRNA sulfurtransferase</fullName>
        <ecNumber evidence="14 19">2.8.1.4</ecNumber>
    </recommendedName>
    <alternativeName>
        <fullName evidence="16 19">Sulfur carrier protein ThiS sulfurtransferase</fullName>
    </alternativeName>
    <alternativeName>
        <fullName evidence="17 19">Thiamine biosynthesis protein ThiI</fullName>
    </alternativeName>
    <alternativeName>
        <fullName evidence="18 19">tRNA 4-thiouridine synthase</fullName>
    </alternativeName>
</protein>
<dbReference type="GO" id="GO:0140741">
    <property type="term" value="F:tRNA-uracil-4 sulfurtransferase activity"/>
    <property type="evidence" value="ECO:0007669"/>
    <property type="project" value="UniProtKB-EC"/>
</dbReference>
<dbReference type="SUPFAM" id="SSF52402">
    <property type="entry name" value="Adenine nucleotide alpha hydrolases-like"/>
    <property type="match status" value="1"/>
</dbReference>
<evidence type="ECO:0000313" key="21">
    <source>
        <dbReference type="EMBL" id="OUM87430.1"/>
    </source>
</evidence>
<dbReference type="Pfam" id="PF02926">
    <property type="entry name" value="THUMP"/>
    <property type="match status" value="1"/>
</dbReference>
<feature type="binding site" evidence="19">
    <location>
        <begin position="228"/>
        <end position="229"/>
    </location>
    <ligand>
        <name>ATP</name>
        <dbReference type="ChEBI" id="CHEBI:30616"/>
    </ligand>
</feature>
<dbReference type="NCBIfam" id="TIGR00342">
    <property type="entry name" value="tRNA uracil 4-sulfurtransferase ThiI"/>
    <property type="match status" value="1"/>
</dbReference>
<comment type="caution">
    <text evidence="21">The sequence shown here is derived from an EMBL/GenBank/DDBJ whole genome shotgun (WGS) entry which is preliminary data.</text>
</comment>
<dbReference type="AlphaFoldDB" id="A0A1Y3PJB3"/>
<dbReference type="EC" id="2.8.1.4" evidence="14 19"/>
<keyword evidence="5 19" id="KW-0808">Transferase</keyword>
<comment type="catalytic activity">
    <reaction evidence="11 19">
        <text>[ThiS sulfur-carrier protein]-C-terminal Gly-Gly-AMP + S-sulfanyl-L-cysteinyl-[cysteine desulfurase] + AH2 = [ThiS sulfur-carrier protein]-C-terminal-Gly-aminoethanethioate + L-cysteinyl-[cysteine desulfurase] + A + AMP + 2 H(+)</text>
        <dbReference type="Rhea" id="RHEA:43340"/>
        <dbReference type="Rhea" id="RHEA-COMP:12157"/>
        <dbReference type="Rhea" id="RHEA-COMP:12158"/>
        <dbReference type="Rhea" id="RHEA-COMP:12910"/>
        <dbReference type="Rhea" id="RHEA-COMP:19908"/>
        <dbReference type="ChEBI" id="CHEBI:13193"/>
        <dbReference type="ChEBI" id="CHEBI:15378"/>
        <dbReference type="ChEBI" id="CHEBI:17499"/>
        <dbReference type="ChEBI" id="CHEBI:29950"/>
        <dbReference type="ChEBI" id="CHEBI:61963"/>
        <dbReference type="ChEBI" id="CHEBI:90618"/>
        <dbReference type="ChEBI" id="CHEBI:232372"/>
        <dbReference type="ChEBI" id="CHEBI:456215"/>
    </reaction>
</comment>
<dbReference type="GO" id="GO:0002937">
    <property type="term" value="P:tRNA 4-thiouridine biosynthesis"/>
    <property type="evidence" value="ECO:0007669"/>
    <property type="project" value="TreeGrafter"/>
</dbReference>
<dbReference type="InterPro" id="IPR020536">
    <property type="entry name" value="ThiI_AANH"/>
</dbReference>
<evidence type="ECO:0000256" key="15">
    <source>
        <dbReference type="ARBA" id="ARBA00071867"/>
    </source>
</evidence>
<gene>
    <name evidence="19" type="primary">thiI</name>
    <name evidence="21" type="ORF">BAA01_12495</name>
</gene>
<evidence type="ECO:0000256" key="10">
    <source>
        <dbReference type="ARBA" id="ARBA00050570"/>
    </source>
</evidence>
<comment type="catalytic activity">
    <reaction evidence="10 19">
        <text>[ThiI sulfur-carrier protein]-S-sulfanyl-L-cysteine + a uridine in tRNA + 2 reduced [2Fe-2S]-[ferredoxin] + ATP + H(+) = [ThiI sulfur-carrier protein]-L-cysteine + a 4-thiouridine in tRNA + 2 oxidized [2Fe-2S]-[ferredoxin] + AMP + diphosphate</text>
        <dbReference type="Rhea" id="RHEA:24176"/>
        <dbReference type="Rhea" id="RHEA-COMP:10000"/>
        <dbReference type="Rhea" id="RHEA-COMP:10001"/>
        <dbReference type="Rhea" id="RHEA-COMP:13337"/>
        <dbReference type="Rhea" id="RHEA-COMP:13338"/>
        <dbReference type="Rhea" id="RHEA-COMP:13339"/>
        <dbReference type="Rhea" id="RHEA-COMP:13340"/>
        <dbReference type="ChEBI" id="CHEBI:15378"/>
        <dbReference type="ChEBI" id="CHEBI:29950"/>
        <dbReference type="ChEBI" id="CHEBI:30616"/>
        <dbReference type="ChEBI" id="CHEBI:33019"/>
        <dbReference type="ChEBI" id="CHEBI:33737"/>
        <dbReference type="ChEBI" id="CHEBI:33738"/>
        <dbReference type="ChEBI" id="CHEBI:61963"/>
        <dbReference type="ChEBI" id="CHEBI:65315"/>
        <dbReference type="ChEBI" id="CHEBI:136798"/>
        <dbReference type="ChEBI" id="CHEBI:456215"/>
        <dbReference type="EC" id="2.8.1.4"/>
    </reaction>
</comment>
<dbReference type="InterPro" id="IPR049961">
    <property type="entry name" value="ThiI_N"/>
</dbReference>
<reference evidence="22" key="1">
    <citation type="submission" date="2016-06" db="EMBL/GenBank/DDBJ databases">
        <authorList>
            <person name="Nascimento L."/>
            <person name="Pereira R.V."/>
            <person name="Martins L.F."/>
            <person name="Quaggio R.B."/>
            <person name="Silva A.M."/>
            <person name="Setubal J.C."/>
        </authorList>
    </citation>
    <scope>NUCLEOTIDE SEQUENCE [LARGE SCALE GENOMIC DNA]</scope>
</reference>
<evidence type="ECO:0000256" key="8">
    <source>
        <dbReference type="ARBA" id="ARBA00022884"/>
    </source>
</evidence>
<dbReference type="GO" id="GO:0000049">
    <property type="term" value="F:tRNA binding"/>
    <property type="evidence" value="ECO:0007669"/>
    <property type="project" value="UniProtKB-UniRule"/>
</dbReference>
<dbReference type="EMBL" id="LZRT01000075">
    <property type="protein sequence ID" value="OUM87430.1"/>
    <property type="molecule type" value="Genomic_DNA"/>
</dbReference>